<evidence type="ECO:0000313" key="7">
    <source>
        <dbReference type="Proteomes" id="UP000053372"/>
    </source>
</evidence>
<evidence type="ECO:0000259" key="5">
    <source>
        <dbReference type="Pfam" id="PF12849"/>
    </source>
</evidence>
<dbReference type="NCBIfam" id="TIGR00975">
    <property type="entry name" value="3a0107s03"/>
    <property type="match status" value="1"/>
</dbReference>
<keyword evidence="2 4" id="KW-0813">Transport</keyword>
<dbReference type="Pfam" id="PF12849">
    <property type="entry name" value="PBP_like_2"/>
    <property type="match status" value="1"/>
</dbReference>
<keyword evidence="7" id="KW-1185">Reference proteome</keyword>
<organism evidence="6 7">
    <name type="scientific">Mastigocoleus testarum BC008</name>
    <dbReference type="NCBI Taxonomy" id="371196"/>
    <lineage>
        <taxon>Bacteria</taxon>
        <taxon>Bacillati</taxon>
        <taxon>Cyanobacteriota</taxon>
        <taxon>Cyanophyceae</taxon>
        <taxon>Nostocales</taxon>
        <taxon>Hapalosiphonaceae</taxon>
        <taxon>Mastigocoleus</taxon>
    </lineage>
</organism>
<dbReference type="OrthoDB" id="9790048at2"/>
<dbReference type="AlphaFoldDB" id="A0A0V7ZYE4"/>
<dbReference type="RefSeq" id="WP_027843200.1">
    <property type="nucleotide sequence ID" value="NZ_LMTZ01000019.1"/>
</dbReference>
<sequence length="346" mass="38045">MKFSTTVLNRVVTSSVVAAAVVLGPIFTAVAQAESLKGAGASFPNPLYQRYAREVRKKHPSLKVNYQACGSSCGIRQTIKGTVDFGGSDAAMKNSEIRKVRRGVILVPTAGGAVSVVYNLPGVKNLKLSRTTLPLIFAGRIKRWNDARIKKDNPGVRLPNRRITPVVRADGSGTTFIFTNHLATISGYFRGRVGRGKKPRWTLRRVLKGKGNAGVANLVRRTRGGIGYVNYSFAVKNRLKSARVQNKSKQFVAPSLKAANQALGSVKFPKNYRIFVGDSNKGYPIVGLTWMMVYKKYPSKAKAAAVKKWVNWVMTEGQKYNAGLQYTRIPKSVVKRVLKDVNTKVK</sequence>
<dbReference type="GO" id="GO:0035435">
    <property type="term" value="P:phosphate ion transmembrane transport"/>
    <property type="evidence" value="ECO:0007669"/>
    <property type="project" value="InterPro"/>
</dbReference>
<evidence type="ECO:0000256" key="3">
    <source>
        <dbReference type="ARBA" id="ARBA00022592"/>
    </source>
</evidence>
<reference evidence="6 7" key="1">
    <citation type="journal article" date="2015" name="Genome Announc.">
        <title>Draft Genome of the Euendolithic (true boring) Cyanobacterium Mastigocoleus testarum strain BC008.</title>
        <authorList>
            <person name="Guida B.S."/>
            <person name="Garcia-Pichel F."/>
        </authorList>
    </citation>
    <scope>NUCLEOTIDE SEQUENCE [LARGE SCALE GENOMIC DNA]</scope>
    <source>
        <strain evidence="6 7">BC008</strain>
    </source>
</reference>
<dbReference type="PIRSF" id="PIRSF002756">
    <property type="entry name" value="PstS"/>
    <property type="match status" value="1"/>
</dbReference>
<dbReference type="GO" id="GO:0043190">
    <property type="term" value="C:ATP-binding cassette (ABC) transporter complex"/>
    <property type="evidence" value="ECO:0007669"/>
    <property type="project" value="InterPro"/>
</dbReference>
<protein>
    <recommendedName>
        <fullName evidence="4">Phosphate-binding protein</fullName>
    </recommendedName>
</protein>
<dbReference type="Gene3D" id="3.40.190.10">
    <property type="entry name" value="Periplasmic binding protein-like II"/>
    <property type="match status" value="2"/>
</dbReference>
<comment type="similarity">
    <text evidence="1 4">Belongs to the PstS family.</text>
</comment>
<gene>
    <name evidence="6" type="ORF">BC008_04595</name>
</gene>
<comment type="caution">
    <text evidence="6">The sequence shown here is derived from an EMBL/GenBank/DDBJ whole genome shotgun (WGS) entry which is preliminary data.</text>
</comment>
<dbReference type="CDD" id="cd13565">
    <property type="entry name" value="PBP2_PstS"/>
    <property type="match status" value="1"/>
</dbReference>
<dbReference type="InterPro" id="IPR024370">
    <property type="entry name" value="PBP_domain"/>
</dbReference>
<evidence type="ECO:0000256" key="4">
    <source>
        <dbReference type="PIRNR" id="PIRNR002756"/>
    </source>
</evidence>
<dbReference type="InterPro" id="IPR005673">
    <property type="entry name" value="ABC_phos-bd_PstS"/>
</dbReference>
<accession>A0A0V7ZYE4</accession>
<evidence type="ECO:0000256" key="1">
    <source>
        <dbReference type="ARBA" id="ARBA00008725"/>
    </source>
</evidence>
<dbReference type="SUPFAM" id="SSF53850">
    <property type="entry name" value="Periplasmic binding protein-like II"/>
    <property type="match status" value="1"/>
</dbReference>
<proteinExistence type="inferred from homology"/>
<evidence type="ECO:0000256" key="2">
    <source>
        <dbReference type="ARBA" id="ARBA00022448"/>
    </source>
</evidence>
<keyword evidence="3 4" id="KW-0592">Phosphate transport</keyword>
<dbReference type="PANTHER" id="PTHR42996:SF1">
    <property type="entry name" value="PHOSPHATE-BINDING PROTEIN PSTS"/>
    <property type="match status" value="1"/>
</dbReference>
<feature type="domain" description="PBP" evidence="5">
    <location>
        <begin position="33"/>
        <end position="315"/>
    </location>
</feature>
<dbReference type="PANTHER" id="PTHR42996">
    <property type="entry name" value="PHOSPHATE-BINDING PROTEIN PSTS"/>
    <property type="match status" value="1"/>
</dbReference>
<dbReference type="GO" id="GO:0042301">
    <property type="term" value="F:phosphate ion binding"/>
    <property type="evidence" value="ECO:0007669"/>
    <property type="project" value="InterPro"/>
</dbReference>
<dbReference type="EMBL" id="LMTZ01000019">
    <property type="protein sequence ID" value="KST69584.1"/>
    <property type="molecule type" value="Genomic_DNA"/>
</dbReference>
<dbReference type="InterPro" id="IPR050962">
    <property type="entry name" value="Phosphate-bind_PstS"/>
</dbReference>
<evidence type="ECO:0000313" key="6">
    <source>
        <dbReference type="EMBL" id="KST69584.1"/>
    </source>
</evidence>
<name>A0A0V7ZYE4_9CYAN</name>
<dbReference type="Proteomes" id="UP000053372">
    <property type="component" value="Unassembled WGS sequence"/>
</dbReference>